<name>A0A379JM80_9NOCA</name>
<evidence type="ECO:0000313" key="1">
    <source>
        <dbReference type="EMBL" id="SUD49615.1"/>
    </source>
</evidence>
<dbReference type="AlphaFoldDB" id="A0A379JM80"/>
<dbReference type="Proteomes" id="UP000255467">
    <property type="component" value="Unassembled WGS sequence"/>
</dbReference>
<sequence>MRKVGRRVAAQVDVPRYLDFWWSGIGTWRA</sequence>
<gene>
    <name evidence="1" type="ORF">NCTC1934_06969</name>
</gene>
<organism evidence="1 2">
    <name type="scientific">Nocardia otitidiscaviarum</name>
    <dbReference type="NCBI Taxonomy" id="1823"/>
    <lineage>
        <taxon>Bacteria</taxon>
        <taxon>Bacillati</taxon>
        <taxon>Actinomycetota</taxon>
        <taxon>Actinomycetes</taxon>
        <taxon>Mycobacteriales</taxon>
        <taxon>Nocardiaceae</taxon>
        <taxon>Nocardia</taxon>
    </lineage>
</organism>
<accession>A0A379JM80</accession>
<dbReference type="EMBL" id="UGRY01000008">
    <property type="protein sequence ID" value="SUD49615.1"/>
    <property type="molecule type" value="Genomic_DNA"/>
</dbReference>
<protein>
    <submittedName>
        <fullName evidence="1">Uncharacterized protein</fullName>
    </submittedName>
</protein>
<proteinExistence type="predicted"/>
<keyword evidence="2" id="KW-1185">Reference proteome</keyword>
<evidence type="ECO:0000313" key="2">
    <source>
        <dbReference type="Proteomes" id="UP000255467"/>
    </source>
</evidence>
<reference evidence="1 2" key="1">
    <citation type="submission" date="2018-06" db="EMBL/GenBank/DDBJ databases">
        <authorList>
            <consortium name="Pathogen Informatics"/>
            <person name="Doyle S."/>
        </authorList>
    </citation>
    <scope>NUCLEOTIDE SEQUENCE [LARGE SCALE GENOMIC DNA]</scope>
    <source>
        <strain evidence="1 2">NCTC1934</strain>
    </source>
</reference>